<dbReference type="eggNOG" id="COG1192">
    <property type="taxonomic scope" value="Bacteria"/>
</dbReference>
<evidence type="ECO:0000313" key="1">
    <source>
        <dbReference type="EMBL" id="AGA60027.1"/>
    </source>
</evidence>
<dbReference type="HOGENOM" id="CLU_099831_0_0_9"/>
<protein>
    <recommendedName>
        <fullName evidence="3">CobQ/CobB/MinD/ParA nucleotide binding domain-containing protein</fullName>
    </recommendedName>
</protein>
<dbReference type="Proteomes" id="UP000010795">
    <property type="component" value="Plasmid pTHECO01"/>
</dbReference>
<organism evidence="1 2">
    <name type="scientific">Thermobacillus composti (strain DSM 18247 / JCM 13945 / KWC4)</name>
    <dbReference type="NCBI Taxonomy" id="717605"/>
    <lineage>
        <taxon>Bacteria</taxon>
        <taxon>Bacillati</taxon>
        <taxon>Bacillota</taxon>
        <taxon>Bacilli</taxon>
        <taxon>Bacillales</taxon>
        <taxon>Paenibacillaceae</taxon>
        <taxon>Thermobacillus</taxon>
    </lineage>
</organism>
<accession>L0EKH1</accession>
<reference evidence="2" key="1">
    <citation type="submission" date="2012-01" db="EMBL/GenBank/DDBJ databases">
        <title>Complete sequence of plasmid of Thermobacillus composti KWC4.</title>
        <authorList>
            <person name="Lucas S."/>
            <person name="Han J."/>
            <person name="Lapidus A."/>
            <person name="Cheng J.-F."/>
            <person name="Goodwin L."/>
            <person name="Pitluck S."/>
            <person name="Peters L."/>
            <person name="Ovchinnikova G."/>
            <person name="Teshima H."/>
            <person name="Detter J.C."/>
            <person name="Han C."/>
            <person name="Tapia R."/>
            <person name="Land M."/>
            <person name="Hauser L."/>
            <person name="Kyrpides N."/>
            <person name="Ivanova N."/>
            <person name="Pagani I."/>
            <person name="Anderson I."/>
            <person name="Woyke T."/>
        </authorList>
    </citation>
    <scope>NUCLEOTIDE SEQUENCE [LARGE SCALE GENOMIC DNA]</scope>
    <source>
        <strain evidence="2">DSM 18247 / JCM 13945 / KWC4</strain>
        <plasmid evidence="2">Plasmid pTHECO01</plasmid>
    </source>
</reference>
<keyword evidence="1" id="KW-0614">Plasmid</keyword>
<sequence>MKFVIFIGAADKTDMILYTAKVLSNIGKKVLLVDGTKAQLYEYAINPIVGEKTEFEGFDVAFRLKNLSAVDELKHNKEVGEEYDLALVDTDIPGFLTFEQFKNADLRYVVTSYERSCLVKTREVMDGIYSTTESPGQLEVERIILNSVECSIDDEYLNMQLTEHLVVWPDESYHLPVDEVDLAIKINNQHNGKINLKGLSRTYRSLITDICQRIVECDRRTVRKAIRKAKRRE</sequence>
<name>L0EKH1_THECK</name>
<geneLocation type="plasmid" evidence="1 2">
    <name>pTHECO01</name>
</geneLocation>
<dbReference type="RefSeq" id="WP_015256739.1">
    <property type="nucleotide sequence ID" value="NC_019898.1"/>
</dbReference>
<dbReference type="InterPro" id="IPR027417">
    <property type="entry name" value="P-loop_NTPase"/>
</dbReference>
<dbReference type="Gene3D" id="3.40.50.300">
    <property type="entry name" value="P-loop containing nucleotide triphosphate hydrolases"/>
    <property type="match status" value="1"/>
</dbReference>
<proteinExistence type="predicted"/>
<gene>
    <name evidence="1" type="ordered locus">Theco_4025</name>
</gene>
<dbReference type="AlphaFoldDB" id="L0EKH1"/>
<evidence type="ECO:0008006" key="3">
    <source>
        <dbReference type="Google" id="ProtNLM"/>
    </source>
</evidence>
<keyword evidence="2" id="KW-1185">Reference proteome</keyword>
<dbReference type="OrthoDB" id="2610621at2"/>
<evidence type="ECO:0000313" key="2">
    <source>
        <dbReference type="Proteomes" id="UP000010795"/>
    </source>
</evidence>
<dbReference type="EMBL" id="CP003256">
    <property type="protein sequence ID" value="AGA60027.1"/>
    <property type="molecule type" value="Genomic_DNA"/>
</dbReference>
<dbReference type="SUPFAM" id="SSF52540">
    <property type="entry name" value="P-loop containing nucleoside triphosphate hydrolases"/>
    <property type="match status" value="1"/>
</dbReference>
<dbReference type="KEGG" id="tco:Theco_4025"/>